<dbReference type="EMBL" id="LXHE01000005">
    <property type="protein sequence ID" value="OAV01422.1"/>
    <property type="molecule type" value="Genomic_DNA"/>
</dbReference>
<organism evidence="2 3">
    <name type="scientific">Moraxella catarrhalis</name>
    <name type="common">Branhamella catarrhalis</name>
    <dbReference type="NCBI Taxonomy" id="480"/>
    <lineage>
        <taxon>Bacteria</taxon>
        <taxon>Pseudomonadati</taxon>
        <taxon>Pseudomonadota</taxon>
        <taxon>Gammaproteobacteria</taxon>
        <taxon>Moraxellales</taxon>
        <taxon>Moraxellaceae</taxon>
        <taxon>Moraxella</taxon>
    </lineage>
</organism>
<protein>
    <submittedName>
        <fullName evidence="2">Uncharacterized protein</fullName>
    </submittedName>
</protein>
<accession>A0A7Z0UZD6</accession>
<evidence type="ECO:0000256" key="1">
    <source>
        <dbReference type="SAM" id="Phobius"/>
    </source>
</evidence>
<keyword evidence="1" id="KW-1133">Transmembrane helix</keyword>
<feature type="transmembrane region" description="Helical" evidence="1">
    <location>
        <begin position="12"/>
        <end position="31"/>
    </location>
</feature>
<keyword evidence="1" id="KW-0812">Transmembrane</keyword>
<gene>
    <name evidence="2" type="ORF">AO382_0697</name>
</gene>
<evidence type="ECO:0000313" key="3">
    <source>
        <dbReference type="Proteomes" id="UP000078446"/>
    </source>
</evidence>
<name>A0A7Z0UZD6_MORCA</name>
<keyword evidence="1" id="KW-0472">Membrane</keyword>
<comment type="caution">
    <text evidence="2">The sequence shown here is derived from an EMBL/GenBank/DDBJ whole genome shotgun (WGS) entry which is preliminary data.</text>
</comment>
<proteinExistence type="predicted"/>
<evidence type="ECO:0000313" key="2">
    <source>
        <dbReference type="EMBL" id="OAV01422.1"/>
    </source>
</evidence>
<reference evidence="2 3" key="1">
    <citation type="journal article" date="2016" name="Genome Biol. Evol.">
        <title>Comparative Genomic Analyses of the Moraxella catarrhalis Serosensitive and Seroresistant Lineages Demonstrate Their Independent Evolution.</title>
        <authorList>
            <person name="Earl J.P."/>
            <person name="de Vries S.P."/>
            <person name="Ahmed A."/>
            <person name="Powell E."/>
            <person name="Schultz M.P."/>
            <person name="Hermans P.W."/>
            <person name="Hill D.J."/>
            <person name="Zhou Z."/>
            <person name="Constantinidou C.I."/>
            <person name="Hu F.Z."/>
            <person name="Bootsma H.J."/>
            <person name="Ehrlich G.D."/>
        </authorList>
    </citation>
    <scope>NUCLEOTIDE SEQUENCE [LARGE SCALE GENOMIC DNA]</scope>
    <source>
        <strain evidence="2 3">Z7574</strain>
    </source>
</reference>
<dbReference type="Proteomes" id="UP000078446">
    <property type="component" value="Unassembled WGS sequence"/>
</dbReference>
<sequence>MTKIFIKLPYFLYFYLLLLKIAISLNEMPFLNFKCHILICLAIF</sequence>
<dbReference type="AlphaFoldDB" id="A0A7Z0UZD6"/>